<sequence>MESTETMPTRQPPLVVHLIYRLDFGGLETLLIECINRMPADKYRHAVVCLTDYTDFSKKISKPDVALYALNKPPGLAAGTHFKLWRLLRRLRPAVLHTYNLSAVEYAPAAALANVPVRVHGEHGRDARDPNGSNPRHNLLRRLVLPFYDCYYAVSADLRNWLKTVIRVPDAKNLLLENGIDTIKFRAPANGLRTATPELPQGCFVIGTVGRIQDVKDHAGLIDAFIALLALLPQQRDQLRLAIVGEGPLLPQLKEKVQRAGIADLVWLPGARMDVDEVMRSFSLFVLSSIAEGTPITILEAMATGLPVVSTRVGGVPEVVLDGVTGALAPASDPAALAAALATYVTQPLLAAQHGAAGLARIEQHYSMDAMLQAYAGMYDSMLANKQHRMRAR</sequence>
<dbReference type="InterPro" id="IPR028098">
    <property type="entry name" value="Glyco_trans_4-like_N"/>
</dbReference>
<keyword evidence="3" id="KW-1185">Reference proteome</keyword>
<dbReference type="SUPFAM" id="SSF53756">
    <property type="entry name" value="UDP-Glycosyltransferase/glycogen phosphorylase"/>
    <property type="match status" value="1"/>
</dbReference>
<accession>A0ABW9A6P2</accession>
<evidence type="ECO:0000313" key="3">
    <source>
        <dbReference type="Proteomes" id="UP001629246"/>
    </source>
</evidence>
<proteinExistence type="predicted"/>
<dbReference type="PANTHER" id="PTHR12526">
    <property type="entry name" value="GLYCOSYLTRANSFERASE"/>
    <property type="match status" value="1"/>
</dbReference>
<dbReference type="RefSeq" id="WP_408155414.1">
    <property type="nucleotide sequence ID" value="NZ_JAQQFM010000002.1"/>
</dbReference>
<evidence type="ECO:0000313" key="2">
    <source>
        <dbReference type="EMBL" id="MFL9923610.1"/>
    </source>
</evidence>
<dbReference type="NCBIfam" id="TIGR03088">
    <property type="entry name" value="stp2"/>
    <property type="match status" value="1"/>
</dbReference>
<feature type="domain" description="Glycosyltransferase subfamily 4-like N-terminal" evidence="1">
    <location>
        <begin position="24"/>
        <end position="182"/>
    </location>
</feature>
<evidence type="ECO:0000259" key="1">
    <source>
        <dbReference type="Pfam" id="PF13439"/>
    </source>
</evidence>
<comment type="caution">
    <text evidence="2">The sequence shown here is derived from an EMBL/GenBank/DDBJ whole genome shotgun (WGS) entry which is preliminary data.</text>
</comment>
<dbReference type="Pfam" id="PF13439">
    <property type="entry name" value="Glyco_transf_4"/>
    <property type="match status" value="1"/>
</dbReference>
<dbReference type="Gene3D" id="3.40.50.2000">
    <property type="entry name" value="Glycogen Phosphorylase B"/>
    <property type="match status" value="2"/>
</dbReference>
<dbReference type="Proteomes" id="UP001629246">
    <property type="component" value="Unassembled WGS sequence"/>
</dbReference>
<protein>
    <submittedName>
        <fullName evidence="2">TIGR03088 family PEP-CTERM/XrtA system glycosyltransferase</fullName>
    </submittedName>
</protein>
<organism evidence="2 3">
    <name type="scientific">Herbaspirillum lusitanum</name>
    <dbReference type="NCBI Taxonomy" id="213312"/>
    <lineage>
        <taxon>Bacteria</taxon>
        <taxon>Pseudomonadati</taxon>
        <taxon>Pseudomonadota</taxon>
        <taxon>Betaproteobacteria</taxon>
        <taxon>Burkholderiales</taxon>
        <taxon>Oxalobacteraceae</taxon>
        <taxon>Herbaspirillum</taxon>
    </lineage>
</organism>
<dbReference type="InterPro" id="IPR017522">
    <property type="entry name" value="Sugar_tfrase_PEP-CTERM_Stp2"/>
</dbReference>
<dbReference type="PANTHER" id="PTHR12526:SF630">
    <property type="entry name" value="GLYCOSYLTRANSFERASE"/>
    <property type="match status" value="1"/>
</dbReference>
<name>A0ABW9A6P2_9BURK</name>
<dbReference type="Pfam" id="PF13692">
    <property type="entry name" value="Glyco_trans_1_4"/>
    <property type="match status" value="1"/>
</dbReference>
<dbReference type="EMBL" id="JAQQFM010000002">
    <property type="protein sequence ID" value="MFL9923610.1"/>
    <property type="molecule type" value="Genomic_DNA"/>
</dbReference>
<reference evidence="2 3" key="1">
    <citation type="journal article" date="2024" name="Chem. Sci.">
        <title>Discovery of megapolipeptins by genome mining of a Burkholderiales bacteria collection.</title>
        <authorList>
            <person name="Paulo B.S."/>
            <person name="Recchia M.J.J."/>
            <person name="Lee S."/>
            <person name="Fergusson C.H."/>
            <person name="Romanowski S.B."/>
            <person name="Hernandez A."/>
            <person name="Krull N."/>
            <person name="Liu D.Y."/>
            <person name="Cavanagh H."/>
            <person name="Bos A."/>
            <person name="Gray C.A."/>
            <person name="Murphy B.T."/>
            <person name="Linington R.G."/>
            <person name="Eustaquio A.S."/>
        </authorList>
    </citation>
    <scope>NUCLEOTIDE SEQUENCE [LARGE SCALE GENOMIC DNA]</scope>
    <source>
        <strain evidence="2 3">RL21-008-BIB-A</strain>
    </source>
</reference>
<gene>
    <name evidence="2" type="ORF">PQR62_05010</name>
</gene>